<sequence length="162" mass="18884">MRDLHLKNSDFHTYLANFQDLKAKLISLGKNWAECTYHDLFILGLRDWQQEFIRMKLDEFYTTKQSPIQNLNLDDLMNQLATRAIINMPATITHSSTNLNLTNAEWKKCNKECIKALKTVKNKKNKDKDDILMSQSDHEFFAGVSLNVYELMKNQSSYSQDG</sequence>
<dbReference type="GeneID" id="69032710"/>
<dbReference type="RefSeq" id="XP_045282610.1">
    <property type="nucleotide sequence ID" value="XM_045426874.1"/>
</dbReference>
<name>A0ABX2W157_AJEDR</name>
<protein>
    <submittedName>
        <fullName evidence="1">Uncharacterized protein</fullName>
    </submittedName>
</protein>
<accession>A0ABX2W157</accession>
<dbReference type="EMBL" id="EQ999983">
    <property type="protein sequence ID" value="OAT02883.1"/>
    <property type="molecule type" value="Genomic_DNA"/>
</dbReference>
<evidence type="ECO:0000313" key="1">
    <source>
        <dbReference type="EMBL" id="OAT02883.1"/>
    </source>
</evidence>
<dbReference type="Proteomes" id="UP000002039">
    <property type="component" value="Unassembled WGS sequence"/>
</dbReference>
<reference evidence="2" key="1">
    <citation type="journal article" date="2015" name="PLoS Genet.">
        <title>The dynamic genome and transcriptome of the human fungal pathogen Blastomyces and close relative Emmonsia.</title>
        <authorList>
            <person name="Munoz J.F."/>
            <person name="Gauthier G.M."/>
            <person name="Desjardins C.A."/>
            <person name="Gallo J.E."/>
            <person name="Holder J."/>
            <person name="Sullivan T.D."/>
            <person name="Marty A.J."/>
            <person name="Carmen J.C."/>
            <person name="Chen Z."/>
            <person name="Ding L."/>
            <person name="Gujja S."/>
            <person name="Magrini V."/>
            <person name="Misas E."/>
            <person name="Mitreva M."/>
            <person name="Priest M."/>
            <person name="Saif S."/>
            <person name="Whiston E.A."/>
            <person name="Young S."/>
            <person name="Zeng Q."/>
            <person name="Goldman W.E."/>
            <person name="Mardis E.R."/>
            <person name="Taylor J.W."/>
            <person name="McEwen J.G."/>
            <person name="Clay O.K."/>
            <person name="Klein B.S."/>
            <person name="Cuomo C.A."/>
        </authorList>
    </citation>
    <scope>NUCLEOTIDE SEQUENCE [LARGE SCALE GENOMIC DNA]</scope>
    <source>
        <strain evidence="2">ER-3 / ATCC MYA-2586</strain>
    </source>
</reference>
<evidence type="ECO:0000313" key="2">
    <source>
        <dbReference type="Proteomes" id="UP000002039"/>
    </source>
</evidence>
<organism evidence="1 2">
    <name type="scientific">Ajellomyces dermatitidis (strain ER-3 / ATCC MYA-2586)</name>
    <name type="common">Blastomyces dermatitidis</name>
    <dbReference type="NCBI Taxonomy" id="559297"/>
    <lineage>
        <taxon>Eukaryota</taxon>
        <taxon>Fungi</taxon>
        <taxon>Dikarya</taxon>
        <taxon>Ascomycota</taxon>
        <taxon>Pezizomycotina</taxon>
        <taxon>Eurotiomycetes</taxon>
        <taxon>Eurotiomycetidae</taxon>
        <taxon>Onygenales</taxon>
        <taxon>Ajellomycetaceae</taxon>
        <taxon>Blastomyces</taxon>
    </lineage>
</organism>
<proteinExistence type="predicted"/>
<gene>
    <name evidence="1" type="ORF">BDCG_17818</name>
</gene>
<keyword evidence="2" id="KW-1185">Reference proteome</keyword>